<gene>
    <name evidence="1" type="ORF">METZ01_LOCUS371298</name>
</gene>
<feature type="non-terminal residue" evidence="1">
    <location>
        <position position="55"/>
    </location>
</feature>
<dbReference type="InterPro" id="IPR011990">
    <property type="entry name" value="TPR-like_helical_dom_sf"/>
</dbReference>
<dbReference type="SUPFAM" id="SSF81901">
    <property type="entry name" value="HCP-like"/>
    <property type="match status" value="1"/>
</dbReference>
<dbReference type="AlphaFoldDB" id="A0A382T8H2"/>
<name>A0A382T8H2_9ZZZZ</name>
<reference evidence="1" key="1">
    <citation type="submission" date="2018-05" db="EMBL/GenBank/DDBJ databases">
        <authorList>
            <person name="Lanie J.A."/>
            <person name="Ng W.-L."/>
            <person name="Kazmierczak K.M."/>
            <person name="Andrzejewski T.M."/>
            <person name="Davidsen T.M."/>
            <person name="Wayne K.J."/>
            <person name="Tettelin H."/>
            <person name="Glass J.I."/>
            <person name="Rusch D."/>
            <person name="Podicherti R."/>
            <person name="Tsui H.-C.T."/>
            <person name="Winkler M.E."/>
        </authorList>
    </citation>
    <scope>NUCLEOTIDE SEQUENCE</scope>
</reference>
<proteinExistence type="predicted"/>
<accession>A0A382T8H2</accession>
<sequence length="55" mass="6291">MGNVEEKITKAFEAFDKKDFRTSFEIFKPLAEQGDAKAQFNLGFLYRTGKGVKQD</sequence>
<protein>
    <recommendedName>
        <fullName evidence="2">Sel1 repeat family protein</fullName>
    </recommendedName>
</protein>
<evidence type="ECO:0000313" key="1">
    <source>
        <dbReference type="EMBL" id="SVD18444.1"/>
    </source>
</evidence>
<evidence type="ECO:0008006" key="2">
    <source>
        <dbReference type="Google" id="ProtNLM"/>
    </source>
</evidence>
<organism evidence="1">
    <name type="scientific">marine metagenome</name>
    <dbReference type="NCBI Taxonomy" id="408172"/>
    <lineage>
        <taxon>unclassified sequences</taxon>
        <taxon>metagenomes</taxon>
        <taxon>ecological metagenomes</taxon>
    </lineage>
</organism>
<dbReference type="EMBL" id="UINC01134727">
    <property type="protein sequence ID" value="SVD18444.1"/>
    <property type="molecule type" value="Genomic_DNA"/>
</dbReference>
<dbReference type="Gene3D" id="1.25.40.10">
    <property type="entry name" value="Tetratricopeptide repeat domain"/>
    <property type="match status" value="1"/>
</dbReference>